<reference evidence="3 4" key="1">
    <citation type="submission" date="2020-06" db="EMBL/GenBank/DDBJ databases">
        <authorList>
            <person name="Li R."/>
            <person name="Bekaert M."/>
        </authorList>
    </citation>
    <scope>NUCLEOTIDE SEQUENCE [LARGE SCALE GENOMIC DNA]</scope>
    <source>
        <strain evidence="4">wild</strain>
    </source>
</reference>
<dbReference type="AlphaFoldDB" id="A0A6J8ETV2"/>
<dbReference type="InterPro" id="IPR002223">
    <property type="entry name" value="Kunitz_BPTI"/>
</dbReference>
<protein>
    <submittedName>
        <fullName evidence="3">TFPI</fullName>
    </submittedName>
</protein>
<dbReference type="GO" id="GO:0004867">
    <property type="term" value="F:serine-type endopeptidase inhibitor activity"/>
    <property type="evidence" value="ECO:0007669"/>
    <property type="project" value="InterPro"/>
</dbReference>
<evidence type="ECO:0000313" key="4">
    <source>
        <dbReference type="Proteomes" id="UP000507470"/>
    </source>
</evidence>
<dbReference type="CDD" id="cd00109">
    <property type="entry name" value="Kunitz-type"/>
    <property type="match status" value="1"/>
</dbReference>
<dbReference type="Gene3D" id="4.10.410.10">
    <property type="entry name" value="Pancreatic trypsin inhibitor Kunitz domain"/>
    <property type="match status" value="1"/>
</dbReference>
<feature type="chain" id="PRO_5026960903" evidence="1">
    <location>
        <begin position="21"/>
        <end position="153"/>
    </location>
</feature>
<evidence type="ECO:0000259" key="2">
    <source>
        <dbReference type="Pfam" id="PF00014"/>
    </source>
</evidence>
<keyword evidence="4" id="KW-1185">Reference proteome</keyword>
<accession>A0A6J8ETV2</accession>
<evidence type="ECO:0000256" key="1">
    <source>
        <dbReference type="SAM" id="SignalP"/>
    </source>
</evidence>
<proteinExistence type="predicted"/>
<feature type="signal peptide" evidence="1">
    <location>
        <begin position="1"/>
        <end position="20"/>
    </location>
</feature>
<dbReference type="EMBL" id="CACVKT020009719">
    <property type="protein sequence ID" value="CAC5423132.1"/>
    <property type="molecule type" value="Genomic_DNA"/>
</dbReference>
<organism evidence="3 4">
    <name type="scientific">Mytilus coruscus</name>
    <name type="common">Sea mussel</name>
    <dbReference type="NCBI Taxonomy" id="42192"/>
    <lineage>
        <taxon>Eukaryota</taxon>
        <taxon>Metazoa</taxon>
        <taxon>Spiralia</taxon>
        <taxon>Lophotrochozoa</taxon>
        <taxon>Mollusca</taxon>
        <taxon>Bivalvia</taxon>
        <taxon>Autobranchia</taxon>
        <taxon>Pteriomorphia</taxon>
        <taxon>Mytilida</taxon>
        <taxon>Mytiloidea</taxon>
        <taxon>Mytilidae</taxon>
        <taxon>Mytilinae</taxon>
        <taxon>Mytilus</taxon>
    </lineage>
</organism>
<keyword evidence="1" id="KW-0732">Signal</keyword>
<dbReference type="Proteomes" id="UP000507470">
    <property type="component" value="Unassembled WGS sequence"/>
</dbReference>
<name>A0A6J8ETV2_MYTCO</name>
<dbReference type="OrthoDB" id="4473401at2759"/>
<dbReference type="InterPro" id="IPR036880">
    <property type="entry name" value="Kunitz_BPTI_sf"/>
</dbReference>
<feature type="domain" description="BPTI/Kunitz inhibitor" evidence="2">
    <location>
        <begin position="34"/>
        <end position="63"/>
    </location>
</feature>
<dbReference type="Pfam" id="PF00014">
    <property type="entry name" value="Kunitz_BPTI"/>
    <property type="match status" value="1"/>
</dbReference>
<sequence>MKGYSVLLFCFCLIVVSVQAEIPLFEGLPESTTMCQLSADRGPCKARMERYYYNQKDRQCKTFPVRITVHNAMNPRKIAYPIELQIYILCNNSFVAVVPMFEPFESMVPKQCPCCNLCFVCDICEDNGNIPKACSAGTDFRTRGEKYKGESKE</sequence>
<gene>
    <name evidence="3" type="ORF">MCOR_55132</name>
</gene>
<evidence type="ECO:0000313" key="3">
    <source>
        <dbReference type="EMBL" id="CAC5423132.1"/>
    </source>
</evidence>
<dbReference type="SUPFAM" id="SSF57362">
    <property type="entry name" value="BPTI-like"/>
    <property type="match status" value="1"/>
</dbReference>